<feature type="region of interest" description="Disordered" evidence="1">
    <location>
        <begin position="1"/>
        <end position="26"/>
    </location>
</feature>
<sequence>MQPPSKRVLRPTASQPTTAEHYGRQHGIPEHVQAALQNVGRKGRMAVAQGRTFDRTQSYPVISHSDPFDPFPQAPLSGFMTSQQTYQHAERTLLADEARRRELRPYADTTLSPPPGDTPLASTADASSSRRRSPSPRATLRLDFSPDAMDAEGAMVEVGQGGKHAARRTRSREFIKAKKRKDDGSDTETDGDEADPTGLDDDVAIDMESDHTFTAGDVPTAPDQDFPPVFQSPQISQPELFAPPPSRALPSRLVRNMPGRQLGKTVSAPVGGLGRFGRLPPQPLGDEEMDVEDGFDVSEWAASEEF</sequence>
<feature type="region of interest" description="Disordered" evidence="1">
    <location>
        <begin position="262"/>
        <end position="289"/>
    </location>
</feature>
<comment type="caution">
    <text evidence="2">The sequence shown here is derived from an EMBL/GenBank/DDBJ whole genome shotgun (WGS) entry which is preliminary data.</text>
</comment>
<evidence type="ECO:0000313" key="3">
    <source>
        <dbReference type="Proteomes" id="UP001182556"/>
    </source>
</evidence>
<feature type="region of interest" description="Disordered" evidence="1">
    <location>
        <begin position="57"/>
        <end position="76"/>
    </location>
</feature>
<name>A0AAD9FS38_PAPLA</name>
<dbReference type="AlphaFoldDB" id="A0AAD9FS38"/>
<protein>
    <submittedName>
        <fullName evidence="2">Uncharacterized protein</fullName>
    </submittedName>
</protein>
<feature type="compositionally biased region" description="Basic and acidic residues" evidence="1">
    <location>
        <begin position="88"/>
        <end position="105"/>
    </location>
</feature>
<feature type="compositionally biased region" description="Acidic residues" evidence="1">
    <location>
        <begin position="185"/>
        <end position="207"/>
    </location>
</feature>
<gene>
    <name evidence="2" type="ORF">DB88DRAFT_510249</name>
</gene>
<proteinExistence type="predicted"/>
<dbReference type="EMBL" id="JAODAN010000004">
    <property type="protein sequence ID" value="KAK1925214.1"/>
    <property type="molecule type" value="Genomic_DNA"/>
</dbReference>
<feature type="compositionally biased region" description="Basic and acidic residues" evidence="1">
    <location>
        <begin position="171"/>
        <end position="184"/>
    </location>
</feature>
<evidence type="ECO:0000313" key="2">
    <source>
        <dbReference type="EMBL" id="KAK1925214.1"/>
    </source>
</evidence>
<organism evidence="2 3">
    <name type="scientific">Papiliotrema laurentii</name>
    <name type="common">Cryptococcus laurentii</name>
    <dbReference type="NCBI Taxonomy" id="5418"/>
    <lineage>
        <taxon>Eukaryota</taxon>
        <taxon>Fungi</taxon>
        <taxon>Dikarya</taxon>
        <taxon>Basidiomycota</taxon>
        <taxon>Agaricomycotina</taxon>
        <taxon>Tremellomycetes</taxon>
        <taxon>Tremellales</taxon>
        <taxon>Rhynchogastremaceae</taxon>
        <taxon>Papiliotrema</taxon>
    </lineage>
</organism>
<reference evidence="2" key="1">
    <citation type="submission" date="2023-02" db="EMBL/GenBank/DDBJ databases">
        <title>Identification and recombinant expression of a fungal hydrolase from Papiliotrema laurentii that hydrolyzes apple cutin and clears colloidal polyester polyurethane.</title>
        <authorList>
            <consortium name="DOE Joint Genome Institute"/>
            <person name="Roman V.A."/>
            <person name="Bojanowski C."/>
            <person name="Crable B.R."/>
            <person name="Wagner D.N."/>
            <person name="Hung C.S."/>
            <person name="Nadeau L.J."/>
            <person name="Schratz L."/>
            <person name="Haridas S."/>
            <person name="Pangilinan J."/>
            <person name="Lipzen A."/>
            <person name="Na H."/>
            <person name="Yan M."/>
            <person name="Ng V."/>
            <person name="Grigoriev I.V."/>
            <person name="Spatafora J.W."/>
            <person name="Barlow D."/>
            <person name="Biffinger J."/>
            <person name="Kelley-Loughnane N."/>
            <person name="Varaljay V.A."/>
            <person name="Crookes-Goodson W.J."/>
        </authorList>
    </citation>
    <scope>NUCLEOTIDE SEQUENCE</scope>
    <source>
        <strain evidence="2">5307AH</strain>
    </source>
</reference>
<dbReference type="Proteomes" id="UP001182556">
    <property type="component" value="Unassembled WGS sequence"/>
</dbReference>
<keyword evidence="3" id="KW-1185">Reference proteome</keyword>
<accession>A0AAD9FS38</accession>
<evidence type="ECO:0000256" key="1">
    <source>
        <dbReference type="SAM" id="MobiDB-lite"/>
    </source>
</evidence>
<feature type="region of interest" description="Disordered" evidence="1">
    <location>
        <begin position="84"/>
        <end position="248"/>
    </location>
</feature>